<gene>
    <name evidence="2" type="ORF">O3P69_005335</name>
</gene>
<sequence>MGSVTVCLFVLMYVLAASCVPLPVPVAVEDALVDVASPAVVVVKREARFRGGLNIPCGYSPPRCAYPDNRALCPPLHYSPCPMEFPNVQI</sequence>
<comment type="caution">
    <text evidence="2">The sequence shown here is derived from an EMBL/GenBank/DDBJ whole genome shotgun (WGS) entry which is preliminary data.</text>
</comment>
<dbReference type="Proteomes" id="UP001487740">
    <property type="component" value="Unassembled WGS sequence"/>
</dbReference>
<proteinExistence type="predicted"/>
<evidence type="ECO:0000313" key="2">
    <source>
        <dbReference type="EMBL" id="KAK8396201.1"/>
    </source>
</evidence>
<name>A0AAW0UB83_SCYPA</name>
<organism evidence="2 3">
    <name type="scientific">Scylla paramamosain</name>
    <name type="common">Mud crab</name>
    <dbReference type="NCBI Taxonomy" id="85552"/>
    <lineage>
        <taxon>Eukaryota</taxon>
        <taxon>Metazoa</taxon>
        <taxon>Ecdysozoa</taxon>
        <taxon>Arthropoda</taxon>
        <taxon>Crustacea</taxon>
        <taxon>Multicrustacea</taxon>
        <taxon>Malacostraca</taxon>
        <taxon>Eumalacostraca</taxon>
        <taxon>Eucarida</taxon>
        <taxon>Decapoda</taxon>
        <taxon>Pleocyemata</taxon>
        <taxon>Brachyura</taxon>
        <taxon>Eubrachyura</taxon>
        <taxon>Portunoidea</taxon>
        <taxon>Portunidae</taxon>
        <taxon>Portuninae</taxon>
        <taxon>Scylla</taxon>
    </lineage>
</organism>
<dbReference type="EMBL" id="JARAKH010000016">
    <property type="protein sequence ID" value="KAK8396201.1"/>
    <property type="molecule type" value="Genomic_DNA"/>
</dbReference>
<evidence type="ECO:0000256" key="1">
    <source>
        <dbReference type="SAM" id="SignalP"/>
    </source>
</evidence>
<evidence type="ECO:0000313" key="3">
    <source>
        <dbReference type="Proteomes" id="UP001487740"/>
    </source>
</evidence>
<feature type="signal peptide" evidence="1">
    <location>
        <begin position="1"/>
        <end position="16"/>
    </location>
</feature>
<keyword evidence="1" id="KW-0732">Signal</keyword>
<feature type="chain" id="PRO_5043866888" evidence="1">
    <location>
        <begin position="17"/>
        <end position="90"/>
    </location>
</feature>
<protein>
    <submittedName>
        <fullName evidence="2">Uncharacterized protein</fullName>
    </submittedName>
</protein>
<dbReference type="AlphaFoldDB" id="A0AAW0UB83"/>
<reference evidence="2 3" key="1">
    <citation type="submission" date="2023-03" db="EMBL/GenBank/DDBJ databases">
        <title>High-quality genome of Scylla paramamosain provides insights in environmental adaptation.</title>
        <authorList>
            <person name="Zhang L."/>
        </authorList>
    </citation>
    <scope>NUCLEOTIDE SEQUENCE [LARGE SCALE GENOMIC DNA]</scope>
    <source>
        <strain evidence="2">LZ_2023a</strain>
        <tissue evidence="2">Muscle</tissue>
    </source>
</reference>
<keyword evidence="3" id="KW-1185">Reference proteome</keyword>
<accession>A0AAW0UB83</accession>